<evidence type="ECO:0000256" key="6">
    <source>
        <dbReference type="ARBA" id="ARBA00023295"/>
    </source>
</evidence>
<evidence type="ECO:0000256" key="4">
    <source>
        <dbReference type="ARBA" id="ARBA00022729"/>
    </source>
</evidence>
<dbReference type="Proteomes" id="UP001595847">
    <property type="component" value="Unassembled WGS sequence"/>
</dbReference>
<evidence type="ECO:0000313" key="8">
    <source>
        <dbReference type="EMBL" id="MFC3999094.1"/>
    </source>
</evidence>
<dbReference type="PRINTS" id="PR00741">
    <property type="entry name" value="GLHYDRLASE29"/>
</dbReference>
<proteinExistence type="inferred from homology"/>
<keyword evidence="5" id="KW-0378">Hydrolase</keyword>
<keyword evidence="9" id="KW-1185">Reference proteome</keyword>
<dbReference type="PIRSF" id="PIRSF001092">
    <property type="entry name" value="Alpha-L-fucosidase"/>
    <property type="match status" value="1"/>
</dbReference>
<comment type="caution">
    <text evidence="8">The sequence shown here is derived from an EMBL/GenBank/DDBJ whole genome shotgun (WGS) entry which is preliminary data.</text>
</comment>
<dbReference type="InterPro" id="IPR000933">
    <property type="entry name" value="Glyco_hydro_29"/>
</dbReference>
<dbReference type="InterPro" id="IPR016286">
    <property type="entry name" value="FUC_metazoa-typ"/>
</dbReference>
<dbReference type="Pfam" id="PF01120">
    <property type="entry name" value="Alpha_L_fucos"/>
    <property type="match status" value="1"/>
</dbReference>
<dbReference type="PANTHER" id="PTHR10030:SF37">
    <property type="entry name" value="ALPHA-L-FUCOSIDASE-RELATED"/>
    <property type="match status" value="1"/>
</dbReference>
<dbReference type="RefSeq" id="WP_378537331.1">
    <property type="nucleotide sequence ID" value="NZ_JBHSBH010000015.1"/>
</dbReference>
<name>A0ABV8FUJ5_9ACTN</name>
<dbReference type="InterPro" id="IPR017853">
    <property type="entry name" value="GH"/>
</dbReference>
<dbReference type="PANTHER" id="PTHR10030">
    <property type="entry name" value="ALPHA-L-FUCOSIDASE"/>
    <property type="match status" value="1"/>
</dbReference>
<reference evidence="9" key="1">
    <citation type="journal article" date="2019" name="Int. J. Syst. Evol. Microbiol.">
        <title>The Global Catalogue of Microorganisms (GCM) 10K type strain sequencing project: providing services to taxonomists for standard genome sequencing and annotation.</title>
        <authorList>
            <consortium name="The Broad Institute Genomics Platform"/>
            <consortium name="The Broad Institute Genome Sequencing Center for Infectious Disease"/>
            <person name="Wu L."/>
            <person name="Ma J."/>
        </authorList>
    </citation>
    <scope>NUCLEOTIDE SEQUENCE [LARGE SCALE GENOMIC DNA]</scope>
    <source>
        <strain evidence="9">TBRC 1826</strain>
    </source>
</reference>
<accession>A0ABV8FUJ5</accession>
<dbReference type="EC" id="3.2.1.51" evidence="3"/>
<comment type="function">
    <text evidence="1">Alpha-L-fucosidase is responsible for hydrolyzing the alpha-1,6-linked fucose joined to the reducing-end N-acetylglucosamine of the carbohydrate moieties of glycoproteins.</text>
</comment>
<dbReference type="Gene3D" id="3.20.20.80">
    <property type="entry name" value="Glycosidases"/>
    <property type="match status" value="1"/>
</dbReference>
<comment type="similarity">
    <text evidence="2">Belongs to the glycosyl hydrolase 29 family.</text>
</comment>
<evidence type="ECO:0000256" key="1">
    <source>
        <dbReference type="ARBA" id="ARBA00004071"/>
    </source>
</evidence>
<evidence type="ECO:0000259" key="7">
    <source>
        <dbReference type="Pfam" id="PF01120"/>
    </source>
</evidence>
<evidence type="ECO:0000256" key="5">
    <source>
        <dbReference type="ARBA" id="ARBA00022801"/>
    </source>
</evidence>
<dbReference type="EMBL" id="JBHSBH010000015">
    <property type="protein sequence ID" value="MFC3999094.1"/>
    <property type="molecule type" value="Genomic_DNA"/>
</dbReference>
<dbReference type="SUPFAM" id="SSF51445">
    <property type="entry name" value="(Trans)glycosidases"/>
    <property type="match status" value="1"/>
</dbReference>
<evidence type="ECO:0000256" key="3">
    <source>
        <dbReference type="ARBA" id="ARBA00012662"/>
    </source>
</evidence>
<protein>
    <recommendedName>
        <fullName evidence="3">alpha-L-fucosidase</fullName>
        <ecNumber evidence="3">3.2.1.51</ecNumber>
    </recommendedName>
</protein>
<evidence type="ECO:0000313" key="9">
    <source>
        <dbReference type="Proteomes" id="UP001595847"/>
    </source>
</evidence>
<feature type="domain" description="Glycoside hydrolase family 29 N-terminal" evidence="7">
    <location>
        <begin position="18"/>
        <end position="356"/>
    </location>
</feature>
<keyword evidence="4" id="KW-0732">Signal</keyword>
<gene>
    <name evidence="8" type="ORF">ACFOVU_24460</name>
</gene>
<sequence>MAMFTTDPTRQAEFARFAREVPSWYRDAKFGIFVHWGAYSVPAWAEPIGELGTIDRPTWFRHNPYAEWYANTVRIDGSPAQEHQRQAHGGAPYDDFLDQWGAEEFDPDAMVALFARTGARYVVPTSKHHDGIALWDAPGTGTRNTVHRGPRRDLIGEFEQASRRAGLRFGVYYSGGLDWNFSDHPPITDDHFQSRRPLGEDYNAFAYAHVKDLIDRYRPDVLWNDIEWPDSGKREGPGGLVELFDHYYATVPHGVVNDRWGLTHWDFRTSEYQQGTESENSGMWENTRGIGFSFGYNRVEDERHYLDGPGVLRHLVDVVSRGGNLLLNVGPDSAGRLPAQQRAALEAVAEWTALNGGAVFDSTVLDPAIGAPGADPWVRWTRTGGHANAFVDAAGTVALAGDPGAFDLSAARTPGGAPVPARGEDGRIVVDLPAAAVPGPSVVVLPLAGR</sequence>
<dbReference type="SMART" id="SM00812">
    <property type="entry name" value="Alpha_L_fucos"/>
    <property type="match status" value="1"/>
</dbReference>
<keyword evidence="6" id="KW-0326">Glycosidase</keyword>
<evidence type="ECO:0000256" key="2">
    <source>
        <dbReference type="ARBA" id="ARBA00007951"/>
    </source>
</evidence>
<dbReference type="InterPro" id="IPR057739">
    <property type="entry name" value="Glyco_hydro_29_N"/>
</dbReference>
<organism evidence="8 9">
    <name type="scientific">Nocardiopsis sediminis</name>
    <dbReference type="NCBI Taxonomy" id="1778267"/>
    <lineage>
        <taxon>Bacteria</taxon>
        <taxon>Bacillati</taxon>
        <taxon>Actinomycetota</taxon>
        <taxon>Actinomycetes</taxon>
        <taxon>Streptosporangiales</taxon>
        <taxon>Nocardiopsidaceae</taxon>
        <taxon>Nocardiopsis</taxon>
    </lineage>
</organism>